<keyword evidence="2" id="KW-1185">Reference proteome</keyword>
<comment type="caution">
    <text evidence="1">The sequence shown here is derived from an EMBL/GenBank/DDBJ whole genome shotgun (WGS) entry which is preliminary data.</text>
</comment>
<proteinExistence type="predicted"/>
<dbReference type="Proteomes" id="UP000321306">
    <property type="component" value="Unassembled WGS sequence"/>
</dbReference>
<dbReference type="EMBL" id="BJXB01000012">
    <property type="protein sequence ID" value="GEM47219.1"/>
    <property type="molecule type" value="Genomic_DNA"/>
</dbReference>
<organism evidence="1 2">
    <name type="scientific">Deinococcus cellulosilyticus (strain DSM 18568 / NBRC 106333 / KACC 11606 / 5516J-15)</name>
    <dbReference type="NCBI Taxonomy" id="1223518"/>
    <lineage>
        <taxon>Bacteria</taxon>
        <taxon>Thermotogati</taxon>
        <taxon>Deinococcota</taxon>
        <taxon>Deinococci</taxon>
        <taxon>Deinococcales</taxon>
        <taxon>Deinococcaceae</taxon>
        <taxon>Deinococcus</taxon>
    </lineage>
</organism>
<accession>A0A511N2Z3</accession>
<evidence type="ECO:0000313" key="2">
    <source>
        <dbReference type="Proteomes" id="UP000321306"/>
    </source>
</evidence>
<dbReference type="AlphaFoldDB" id="A0A511N2Z3"/>
<name>A0A511N2Z3_DEIC1</name>
<gene>
    <name evidence="1" type="ORF">DC3_28540</name>
</gene>
<reference evidence="1 2" key="1">
    <citation type="submission" date="2019-07" db="EMBL/GenBank/DDBJ databases">
        <title>Whole genome shotgun sequence of Deinococcus cellulosilyticus NBRC 106333.</title>
        <authorList>
            <person name="Hosoyama A."/>
            <person name="Uohara A."/>
            <person name="Ohji S."/>
            <person name="Ichikawa N."/>
        </authorList>
    </citation>
    <scope>NUCLEOTIDE SEQUENCE [LARGE SCALE GENOMIC DNA]</scope>
    <source>
        <strain evidence="1 2">NBRC 106333</strain>
    </source>
</reference>
<evidence type="ECO:0000313" key="1">
    <source>
        <dbReference type="EMBL" id="GEM47219.1"/>
    </source>
</evidence>
<dbReference type="RefSeq" id="WP_146885300.1">
    <property type="nucleotide sequence ID" value="NZ_BJXB01000012.1"/>
</dbReference>
<sequence>MIQTLTLETWAAGWTGLISLPAPDSISVDQSGNITWTISDPTEDVRAAVSAFLSRNVNQQRTRAGTYVCIADPTPQLVRATWQEVVQLGADQNTVTATGALVMPSYTVARTREDITLVLYICGTVITRGSGVVIP</sequence>
<protein>
    <submittedName>
        <fullName evidence="1">Uncharacterized protein</fullName>
    </submittedName>
</protein>